<gene>
    <name evidence="2" type="ORF">C8D93_109134</name>
</gene>
<dbReference type="Proteomes" id="UP000248330">
    <property type="component" value="Unassembled WGS sequence"/>
</dbReference>
<dbReference type="Gene3D" id="3.40.50.720">
    <property type="entry name" value="NAD(P)-binding Rossmann-like Domain"/>
    <property type="match status" value="1"/>
</dbReference>
<feature type="domain" description="3-beta hydroxysteroid dehydrogenase/isomerase" evidence="1">
    <location>
        <begin position="6"/>
        <end position="256"/>
    </location>
</feature>
<dbReference type="GO" id="GO:0016616">
    <property type="term" value="F:oxidoreductase activity, acting on the CH-OH group of donors, NAD or NADP as acceptor"/>
    <property type="evidence" value="ECO:0007669"/>
    <property type="project" value="InterPro"/>
</dbReference>
<evidence type="ECO:0000313" key="3">
    <source>
        <dbReference type="Proteomes" id="UP000248330"/>
    </source>
</evidence>
<dbReference type="RefSeq" id="WP_110266138.1">
    <property type="nucleotide sequence ID" value="NZ_CAKZQT010000001.1"/>
</dbReference>
<dbReference type="Pfam" id="PF01073">
    <property type="entry name" value="3Beta_HSD"/>
    <property type="match status" value="1"/>
</dbReference>
<dbReference type="PANTHER" id="PTHR48079:SF6">
    <property type="entry name" value="NAD(P)-BINDING DOMAIN-CONTAINING PROTEIN-RELATED"/>
    <property type="match status" value="1"/>
</dbReference>
<dbReference type="OrthoDB" id="9801056at2"/>
<accession>A0A318E6A8</accession>
<dbReference type="GO" id="GO:0005737">
    <property type="term" value="C:cytoplasm"/>
    <property type="evidence" value="ECO:0007669"/>
    <property type="project" value="TreeGrafter"/>
</dbReference>
<organism evidence="2 3">
    <name type="scientific">Sinimarinibacterium flocculans</name>
    <dbReference type="NCBI Taxonomy" id="985250"/>
    <lineage>
        <taxon>Bacteria</taxon>
        <taxon>Pseudomonadati</taxon>
        <taxon>Pseudomonadota</taxon>
        <taxon>Gammaproteobacteria</taxon>
        <taxon>Nevskiales</taxon>
        <taxon>Nevskiaceae</taxon>
        <taxon>Sinimarinibacterium</taxon>
    </lineage>
</organism>
<protein>
    <submittedName>
        <fullName evidence="2">Nucleoside-diphosphate-sugar epimerase</fullName>
    </submittedName>
</protein>
<evidence type="ECO:0000259" key="1">
    <source>
        <dbReference type="Pfam" id="PF01073"/>
    </source>
</evidence>
<comment type="caution">
    <text evidence="2">The sequence shown here is derived from an EMBL/GenBank/DDBJ whole genome shotgun (WGS) entry which is preliminary data.</text>
</comment>
<name>A0A318E6A8_9GAMM</name>
<keyword evidence="3" id="KW-1185">Reference proteome</keyword>
<evidence type="ECO:0000313" key="2">
    <source>
        <dbReference type="EMBL" id="PXV65755.1"/>
    </source>
</evidence>
<dbReference type="SUPFAM" id="SSF51735">
    <property type="entry name" value="NAD(P)-binding Rossmann-fold domains"/>
    <property type="match status" value="1"/>
</dbReference>
<dbReference type="AlphaFoldDB" id="A0A318E6A8"/>
<proteinExistence type="predicted"/>
<dbReference type="GO" id="GO:0004029">
    <property type="term" value="F:aldehyde dehydrogenase (NAD+) activity"/>
    <property type="evidence" value="ECO:0007669"/>
    <property type="project" value="TreeGrafter"/>
</dbReference>
<dbReference type="EMBL" id="QICN01000009">
    <property type="protein sequence ID" value="PXV65755.1"/>
    <property type="molecule type" value="Genomic_DNA"/>
</dbReference>
<dbReference type="InterPro" id="IPR002225">
    <property type="entry name" value="3Beta_OHSteriod_DH/Estase"/>
</dbReference>
<sequence>MATVFVTGGSGYVGRNLIRHLLARGDRVRALARSASAAQLVEGLGAEAVRGDLDDRDALLRGMQEGDAVFHCGALVVEWAPKAEFERVNVAGTQHVVDAARAAGVPVLVHVSTEAVLADGTPILDADETRPVPDRPLPRYPATKAEAERIVRAANGTGLRTVIVRPRLIWGNDDSSVLSQLEHAVNAGRFMWIDGGRYLTSTCHVDNLCEALLLAAERGRGGEAYFVTDGEPVELRAFVTAMLRTRGVDAGERCLPHALALAAATAGEKLWDLLGLRQPPPATRMAIRLIGEPVTVRDDKARQELGYVGRVSREQGLATLRRPQEHAQA</sequence>
<dbReference type="GO" id="GO:0006694">
    <property type="term" value="P:steroid biosynthetic process"/>
    <property type="evidence" value="ECO:0007669"/>
    <property type="project" value="InterPro"/>
</dbReference>
<dbReference type="PANTHER" id="PTHR48079">
    <property type="entry name" value="PROTEIN YEEZ"/>
    <property type="match status" value="1"/>
</dbReference>
<reference evidence="2 3" key="1">
    <citation type="submission" date="2018-04" db="EMBL/GenBank/DDBJ databases">
        <title>Genomic Encyclopedia of Type Strains, Phase IV (KMG-IV): sequencing the most valuable type-strain genomes for metagenomic binning, comparative biology and taxonomic classification.</title>
        <authorList>
            <person name="Goeker M."/>
        </authorList>
    </citation>
    <scope>NUCLEOTIDE SEQUENCE [LARGE SCALE GENOMIC DNA]</scope>
    <source>
        <strain evidence="2 3">DSM 104150</strain>
    </source>
</reference>
<dbReference type="InterPro" id="IPR036291">
    <property type="entry name" value="NAD(P)-bd_dom_sf"/>
</dbReference>
<dbReference type="InterPro" id="IPR051783">
    <property type="entry name" value="NAD(P)-dependent_oxidoreduct"/>
</dbReference>